<dbReference type="KEGG" id="dej:AWY79_11060"/>
<name>A0A126QPC5_9BACT</name>
<evidence type="ECO:0000313" key="4">
    <source>
        <dbReference type="Proteomes" id="UP000055611"/>
    </source>
</evidence>
<dbReference type="AlphaFoldDB" id="A0A126QPC5"/>
<feature type="region of interest" description="Disordered" evidence="1">
    <location>
        <begin position="47"/>
        <end position="109"/>
    </location>
</feature>
<sequence length="109" mass="12135">MSSTPLDLPVLISQLPFVQKIAHAEKAKPEVHKLLFGPLIQEQLRRREGMVQQVNKKEATAPVDRDGHNNEQQEASSQRREKEPQEEDSPDTGASSGSPWSGNIVNVKI</sequence>
<dbReference type="EMBL" id="SOBK01000003">
    <property type="protein sequence ID" value="TDT90024.1"/>
    <property type="molecule type" value="Genomic_DNA"/>
</dbReference>
<evidence type="ECO:0000313" key="3">
    <source>
        <dbReference type="EMBL" id="TDT90024.1"/>
    </source>
</evidence>
<evidence type="ECO:0000313" key="5">
    <source>
        <dbReference type="Proteomes" id="UP000295506"/>
    </source>
</evidence>
<gene>
    <name evidence="2" type="ORF">AWY79_11060</name>
    <name evidence="3" type="ORF">EDC59_103328</name>
</gene>
<dbReference type="Proteomes" id="UP000055611">
    <property type="component" value="Chromosome"/>
</dbReference>
<dbReference type="OrthoDB" id="5459891at2"/>
<keyword evidence="4" id="KW-1185">Reference proteome</keyword>
<reference evidence="2 4" key="1">
    <citation type="journal article" date="2016" name="Front. Microbiol.">
        <title>Genome Sequence of the Piezophilic, Mesophilic Sulfate-Reducing Bacterium Desulfovibrio indicus J2T.</title>
        <authorList>
            <person name="Cao J."/>
            <person name="Maignien L."/>
            <person name="Shao Z."/>
            <person name="Alain K."/>
            <person name="Jebbar M."/>
        </authorList>
    </citation>
    <scope>NUCLEOTIDE SEQUENCE [LARGE SCALE GENOMIC DNA]</scope>
    <source>
        <strain evidence="2 4">J2</strain>
    </source>
</reference>
<reference evidence="3 5" key="2">
    <citation type="submission" date="2019-03" db="EMBL/GenBank/DDBJ databases">
        <title>Genomic Encyclopedia of Type Strains, Phase IV (KMG-IV): sequencing the most valuable type-strain genomes for metagenomic binning, comparative biology and taxonomic classification.</title>
        <authorList>
            <person name="Goeker M."/>
        </authorList>
    </citation>
    <scope>NUCLEOTIDE SEQUENCE [LARGE SCALE GENOMIC DNA]</scope>
    <source>
        <strain evidence="3 5">DSM 101483</strain>
    </source>
</reference>
<evidence type="ECO:0000256" key="1">
    <source>
        <dbReference type="SAM" id="MobiDB-lite"/>
    </source>
</evidence>
<dbReference type="Proteomes" id="UP000295506">
    <property type="component" value="Unassembled WGS sequence"/>
</dbReference>
<evidence type="ECO:0000313" key="2">
    <source>
        <dbReference type="EMBL" id="AMK11616.1"/>
    </source>
</evidence>
<dbReference type="RefSeq" id="WP_066803668.1">
    <property type="nucleotide sequence ID" value="NZ_CP014206.1"/>
</dbReference>
<organism evidence="3 5">
    <name type="scientific">Pseudodesulfovibrio indicus</name>
    <dbReference type="NCBI Taxonomy" id="1716143"/>
    <lineage>
        <taxon>Bacteria</taxon>
        <taxon>Pseudomonadati</taxon>
        <taxon>Thermodesulfobacteriota</taxon>
        <taxon>Desulfovibrionia</taxon>
        <taxon>Desulfovibrionales</taxon>
        <taxon>Desulfovibrionaceae</taxon>
    </lineage>
</organism>
<feature type="compositionally biased region" description="Basic and acidic residues" evidence="1">
    <location>
        <begin position="47"/>
        <end position="83"/>
    </location>
</feature>
<accession>A0A126QPC5</accession>
<protein>
    <submittedName>
        <fullName evidence="3">Uncharacterized protein</fullName>
    </submittedName>
</protein>
<proteinExistence type="predicted"/>
<dbReference type="EMBL" id="CP014206">
    <property type="protein sequence ID" value="AMK11616.1"/>
    <property type="molecule type" value="Genomic_DNA"/>
</dbReference>
<feature type="compositionally biased region" description="Polar residues" evidence="1">
    <location>
        <begin position="92"/>
        <end position="109"/>
    </location>
</feature>